<evidence type="ECO:0000256" key="3">
    <source>
        <dbReference type="ARBA" id="ARBA00023163"/>
    </source>
</evidence>
<organism evidence="6">
    <name type="scientific">Actinomyces timonensis</name>
    <dbReference type="NCBI Taxonomy" id="1288391"/>
    <lineage>
        <taxon>Bacteria</taxon>
        <taxon>Bacillati</taxon>
        <taxon>Actinomycetota</taxon>
        <taxon>Actinomycetes</taxon>
        <taxon>Actinomycetales</taxon>
        <taxon>Actinomycetaceae</taxon>
        <taxon>Actinomyces</taxon>
    </lineage>
</organism>
<evidence type="ECO:0000259" key="5">
    <source>
        <dbReference type="PROSITE" id="PS50977"/>
    </source>
</evidence>
<gene>
    <name evidence="6" type="ORF">ABXS69_04845</name>
</gene>
<evidence type="ECO:0000313" key="6">
    <source>
        <dbReference type="EMBL" id="XCP83198.1"/>
    </source>
</evidence>
<dbReference type="Gene3D" id="1.10.357.10">
    <property type="entry name" value="Tetracycline Repressor, domain 2"/>
    <property type="match status" value="1"/>
</dbReference>
<accession>A0AAU8N661</accession>
<keyword evidence="2 4" id="KW-0238">DNA-binding</keyword>
<dbReference type="PANTHER" id="PTHR30055:SF234">
    <property type="entry name" value="HTH-TYPE TRANSCRIPTIONAL REGULATOR BETI"/>
    <property type="match status" value="1"/>
</dbReference>
<name>A0AAU8N661_9ACTO</name>
<dbReference type="PROSITE" id="PS01081">
    <property type="entry name" value="HTH_TETR_1"/>
    <property type="match status" value="1"/>
</dbReference>
<sequence>MPRVSKPAAERREEILDAAERLFATKGMTATTTGDILDAVGIAKGTLYYHFTSKDAILRALIEREAALIAERAAAAAATGLPAPQRFMAVIGAMRVEDDAAAMIDDLHDAANTYSHLLSLVTTIRAVTPILVGVVEDGITEGSFACSDPRTTIEILLTSGAMLVDEGIFTGEADQAPRRMAGVLRAAEALLSTAPGALTGLAAPGSSEAER</sequence>
<dbReference type="PRINTS" id="PR00455">
    <property type="entry name" value="HTHTETR"/>
</dbReference>
<protein>
    <submittedName>
        <fullName evidence="6">TetR/AcrR family transcriptional regulator</fullName>
    </submittedName>
</protein>
<feature type="domain" description="HTH tetR-type" evidence="5">
    <location>
        <begin position="9"/>
        <end position="69"/>
    </location>
</feature>
<evidence type="ECO:0000256" key="2">
    <source>
        <dbReference type="ARBA" id="ARBA00023125"/>
    </source>
</evidence>
<reference evidence="6" key="1">
    <citation type="submission" date="2024-05" db="EMBL/GenBank/DDBJ databases">
        <title>Draft genome assemblies of 36 bacteria isolated from hibernating arctic ground squirrels.</title>
        <authorList>
            <person name="McKee H."/>
            <person name="Mullen L."/>
            <person name="Drown D.M."/>
            <person name="Duddleston K.N."/>
        </authorList>
    </citation>
    <scope>NUCLEOTIDE SEQUENCE</scope>
    <source>
        <strain evidence="6">AR004</strain>
    </source>
</reference>
<dbReference type="Pfam" id="PF00440">
    <property type="entry name" value="TetR_N"/>
    <property type="match status" value="1"/>
</dbReference>
<keyword evidence="1" id="KW-0805">Transcription regulation</keyword>
<keyword evidence="3" id="KW-0804">Transcription</keyword>
<dbReference type="InterPro" id="IPR001647">
    <property type="entry name" value="HTH_TetR"/>
</dbReference>
<proteinExistence type="predicted"/>
<dbReference type="InterPro" id="IPR050109">
    <property type="entry name" value="HTH-type_TetR-like_transc_reg"/>
</dbReference>
<dbReference type="GO" id="GO:0003700">
    <property type="term" value="F:DNA-binding transcription factor activity"/>
    <property type="evidence" value="ECO:0007669"/>
    <property type="project" value="TreeGrafter"/>
</dbReference>
<evidence type="ECO:0000256" key="4">
    <source>
        <dbReference type="PROSITE-ProRule" id="PRU00335"/>
    </source>
</evidence>
<dbReference type="PROSITE" id="PS50977">
    <property type="entry name" value="HTH_TETR_2"/>
    <property type="match status" value="1"/>
</dbReference>
<dbReference type="InterPro" id="IPR009057">
    <property type="entry name" value="Homeodomain-like_sf"/>
</dbReference>
<feature type="DNA-binding region" description="H-T-H motif" evidence="4">
    <location>
        <begin position="32"/>
        <end position="51"/>
    </location>
</feature>
<dbReference type="AlphaFoldDB" id="A0AAU8N661"/>
<dbReference type="RefSeq" id="WP_366181407.1">
    <property type="nucleotide sequence ID" value="NZ_CP159989.1"/>
</dbReference>
<dbReference type="SUPFAM" id="SSF46689">
    <property type="entry name" value="Homeodomain-like"/>
    <property type="match status" value="1"/>
</dbReference>
<evidence type="ECO:0000256" key="1">
    <source>
        <dbReference type="ARBA" id="ARBA00023015"/>
    </source>
</evidence>
<dbReference type="InterPro" id="IPR023772">
    <property type="entry name" value="DNA-bd_HTH_TetR-type_CS"/>
</dbReference>
<dbReference type="PANTHER" id="PTHR30055">
    <property type="entry name" value="HTH-TYPE TRANSCRIPTIONAL REGULATOR RUTR"/>
    <property type="match status" value="1"/>
</dbReference>
<dbReference type="GO" id="GO:0000976">
    <property type="term" value="F:transcription cis-regulatory region binding"/>
    <property type="evidence" value="ECO:0007669"/>
    <property type="project" value="TreeGrafter"/>
</dbReference>
<dbReference type="EMBL" id="CP159989">
    <property type="protein sequence ID" value="XCP83198.1"/>
    <property type="molecule type" value="Genomic_DNA"/>
</dbReference>